<evidence type="ECO:0000313" key="2">
    <source>
        <dbReference type="EMBL" id="MPC51974.1"/>
    </source>
</evidence>
<accession>A0A5B7G620</accession>
<comment type="caution">
    <text evidence="2">The sequence shown here is derived from an EMBL/GenBank/DDBJ whole genome shotgun (WGS) entry which is preliminary data.</text>
</comment>
<proteinExistence type="predicted"/>
<protein>
    <submittedName>
        <fullName evidence="2">Uncharacterized protein</fullName>
    </submittedName>
</protein>
<name>A0A5B7G620_PORTR</name>
<feature type="compositionally biased region" description="Polar residues" evidence="1">
    <location>
        <begin position="1"/>
        <end position="11"/>
    </location>
</feature>
<dbReference type="AlphaFoldDB" id="A0A5B7G620"/>
<organism evidence="2 3">
    <name type="scientific">Portunus trituberculatus</name>
    <name type="common">Swimming crab</name>
    <name type="synonym">Neptunus trituberculatus</name>
    <dbReference type="NCBI Taxonomy" id="210409"/>
    <lineage>
        <taxon>Eukaryota</taxon>
        <taxon>Metazoa</taxon>
        <taxon>Ecdysozoa</taxon>
        <taxon>Arthropoda</taxon>
        <taxon>Crustacea</taxon>
        <taxon>Multicrustacea</taxon>
        <taxon>Malacostraca</taxon>
        <taxon>Eumalacostraca</taxon>
        <taxon>Eucarida</taxon>
        <taxon>Decapoda</taxon>
        <taxon>Pleocyemata</taxon>
        <taxon>Brachyura</taxon>
        <taxon>Eubrachyura</taxon>
        <taxon>Portunoidea</taxon>
        <taxon>Portunidae</taxon>
        <taxon>Portuninae</taxon>
        <taxon>Portunus</taxon>
    </lineage>
</organism>
<gene>
    <name evidence="2" type="ORF">E2C01_045831</name>
</gene>
<dbReference type="EMBL" id="VSRR010010546">
    <property type="protein sequence ID" value="MPC51974.1"/>
    <property type="molecule type" value="Genomic_DNA"/>
</dbReference>
<dbReference type="Proteomes" id="UP000324222">
    <property type="component" value="Unassembled WGS sequence"/>
</dbReference>
<sequence length="89" mass="9702">MLGRTSGQIGNETKGKRRRVQGDVTEPVLRKDMEATNDGEIVAVVVVVVEKEKNIMASPAADVGRATKPAVCHTLAYEIWPRGSGRRRS</sequence>
<reference evidence="2 3" key="1">
    <citation type="submission" date="2019-05" db="EMBL/GenBank/DDBJ databases">
        <title>Another draft genome of Portunus trituberculatus and its Hox gene families provides insights of decapod evolution.</title>
        <authorList>
            <person name="Jeong J.-H."/>
            <person name="Song I."/>
            <person name="Kim S."/>
            <person name="Choi T."/>
            <person name="Kim D."/>
            <person name="Ryu S."/>
            <person name="Kim W."/>
        </authorList>
    </citation>
    <scope>NUCLEOTIDE SEQUENCE [LARGE SCALE GENOMIC DNA]</scope>
    <source>
        <tissue evidence="2">Muscle</tissue>
    </source>
</reference>
<feature type="region of interest" description="Disordered" evidence="1">
    <location>
        <begin position="1"/>
        <end position="31"/>
    </location>
</feature>
<keyword evidence="3" id="KW-1185">Reference proteome</keyword>
<evidence type="ECO:0000256" key="1">
    <source>
        <dbReference type="SAM" id="MobiDB-lite"/>
    </source>
</evidence>
<evidence type="ECO:0000313" key="3">
    <source>
        <dbReference type="Proteomes" id="UP000324222"/>
    </source>
</evidence>